<accession>A0A401RSA8</accession>
<dbReference type="EMBL" id="BEZZ01002027">
    <property type="protein sequence ID" value="GCC21030.1"/>
    <property type="molecule type" value="Genomic_DNA"/>
</dbReference>
<proteinExistence type="predicted"/>
<sequence length="146" mass="16761">MGRITGSGWGQRTLPGGQGGDVFISCCLVKEMVMISQAVARVMKWRRDHKLLFEEQNEEDFKGVSLDISRMIGSHFIPRECQLDCLHAPLRWKQNGNSQFQWLLLRKSRVDCCTSSCRRSRLRMDSQTIPRETEYCFDSQAVASCP</sequence>
<dbReference type="AlphaFoldDB" id="A0A401RSA8"/>
<organism evidence="1 2">
    <name type="scientific">Chiloscyllium punctatum</name>
    <name type="common">Brownbanded bambooshark</name>
    <name type="synonym">Hemiscyllium punctatum</name>
    <dbReference type="NCBI Taxonomy" id="137246"/>
    <lineage>
        <taxon>Eukaryota</taxon>
        <taxon>Metazoa</taxon>
        <taxon>Chordata</taxon>
        <taxon>Craniata</taxon>
        <taxon>Vertebrata</taxon>
        <taxon>Chondrichthyes</taxon>
        <taxon>Elasmobranchii</taxon>
        <taxon>Galeomorphii</taxon>
        <taxon>Galeoidea</taxon>
        <taxon>Orectolobiformes</taxon>
        <taxon>Hemiscylliidae</taxon>
        <taxon>Chiloscyllium</taxon>
    </lineage>
</organism>
<evidence type="ECO:0000313" key="2">
    <source>
        <dbReference type="Proteomes" id="UP000287033"/>
    </source>
</evidence>
<evidence type="ECO:0000313" key="1">
    <source>
        <dbReference type="EMBL" id="GCC21030.1"/>
    </source>
</evidence>
<gene>
    <name evidence="1" type="ORF">chiPu_0019511</name>
</gene>
<protein>
    <submittedName>
        <fullName evidence="1">Uncharacterized protein</fullName>
    </submittedName>
</protein>
<comment type="caution">
    <text evidence="1">The sequence shown here is derived from an EMBL/GenBank/DDBJ whole genome shotgun (WGS) entry which is preliminary data.</text>
</comment>
<name>A0A401RSA8_CHIPU</name>
<reference evidence="1 2" key="1">
    <citation type="journal article" date="2018" name="Nat. Ecol. Evol.">
        <title>Shark genomes provide insights into elasmobranch evolution and the origin of vertebrates.</title>
        <authorList>
            <person name="Hara Y"/>
            <person name="Yamaguchi K"/>
            <person name="Onimaru K"/>
            <person name="Kadota M"/>
            <person name="Koyanagi M"/>
            <person name="Keeley SD"/>
            <person name="Tatsumi K"/>
            <person name="Tanaka K"/>
            <person name="Motone F"/>
            <person name="Kageyama Y"/>
            <person name="Nozu R"/>
            <person name="Adachi N"/>
            <person name="Nishimura O"/>
            <person name="Nakagawa R"/>
            <person name="Tanegashima C"/>
            <person name="Kiyatake I"/>
            <person name="Matsumoto R"/>
            <person name="Murakumo K"/>
            <person name="Nishida K"/>
            <person name="Terakita A"/>
            <person name="Kuratani S"/>
            <person name="Sato K"/>
            <person name="Hyodo S Kuraku.S."/>
        </authorList>
    </citation>
    <scope>NUCLEOTIDE SEQUENCE [LARGE SCALE GENOMIC DNA]</scope>
</reference>
<dbReference type="Proteomes" id="UP000287033">
    <property type="component" value="Unassembled WGS sequence"/>
</dbReference>
<keyword evidence="2" id="KW-1185">Reference proteome</keyword>